<dbReference type="OrthoDB" id="10346991at2759"/>
<dbReference type="AntiFam" id="ANF00062">
    <property type="entry name" value="Shadow ORF (opposite ABC transporter protein)"/>
</dbReference>
<protein>
    <submittedName>
        <fullName evidence="1">Uncharacterized protein</fullName>
    </submittedName>
</protein>
<proteinExistence type="predicted"/>
<organism evidence="1 2">
    <name type="scientific">Trema orientale</name>
    <name type="common">Charcoal tree</name>
    <name type="synonym">Celtis orientalis</name>
    <dbReference type="NCBI Taxonomy" id="63057"/>
    <lineage>
        <taxon>Eukaryota</taxon>
        <taxon>Viridiplantae</taxon>
        <taxon>Streptophyta</taxon>
        <taxon>Embryophyta</taxon>
        <taxon>Tracheophyta</taxon>
        <taxon>Spermatophyta</taxon>
        <taxon>Magnoliopsida</taxon>
        <taxon>eudicotyledons</taxon>
        <taxon>Gunneridae</taxon>
        <taxon>Pentapetalae</taxon>
        <taxon>rosids</taxon>
        <taxon>fabids</taxon>
        <taxon>Rosales</taxon>
        <taxon>Cannabaceae</taxon>
        <taxon>Trema</taxon>
    </lineage>
</organism>
<sequence>MGPLAIRVEWVPFSTISPLSITAISSQLFMVHNRWATTMLVLPVITRSRAICTSFSDWLSSALVASSNNNMDGFLIMALAIAIRCFWPPESCNPLFPHHVSYPSFWLIIKS</sequence>
<evidence type="ECO:0000313" key="1">
    <source>
        <dbReference type="EMBL" id="PON52774.1"/>
    </source>
</evidence>
<name>A0A2P5BVG0_TREOI</name>
<dbReference type="EMBL" id="JXTC01000453">
    <property type="protein sequence ID" value="PON52774.1"/>
    <property type="molecule type" value="Genomic_DNA"/>
</dbReference>
<keyword evidence="2" id="KW-1185">Reference proteome</keyword>
<comment type="caution">
    <text evidence="1">The sequence shown here is derived from an EMBL/GenBank/DDBJ whole genome shotgun (WGS) entry which is preliminary data.</text>
</comment>
<reference evidence="2" key="1">
    <citation type="submission" date="2016-06" db="EMBL/GenBank/DDBJ databases">
        <title>Parallel loss of symbiosis genes in relatives of nitrogen-fixing non-legume Parasponia.</title>
        <authorList>
            <person name="Van Velzen R."/>
            <person name="Holmer R."/>
            <person name="Bu F."/>
            <person name="Rutten L."/>
            <person name="Van Zeijl A."/>
            <person name="Liu W."/>
            <person name="Santuari L."/>
            <person name="Cao Q."/>
            <person name="Sharma T."/>
            <person name="Shen D."/>
            <person name="Roswanjaya Y."/>
            <person name="Wardhani T."/>
            <person name="Kalhor M.S."/>
            <person name="Jansen J."/>
            <person name="Van den Hoogen J."/>
            <person name="Gungor B."/>
            <person name="Hartog M."/>
            <person name="Hontelez J."/>
            <person name="Verver J."/>
            <person name="Yang W.-C."/>
            <person name="Schijlen E."/>
            <person name="Repin R."/>
            <person name="Schilthuizen M."/>
            <person name="Schranz E."/>
            <person name="Heidstra R."/>
            <person name="Miyata K."/>
            <person name="Fedorova E."/>
            <person name="Kohlen W."/>
            <person name="Bisseling T."/>
            <person name="Smit S."/>
            <person name="Geurts R."/>
        </authorList>
    </citation>
    <scope>NUCLEOTIDE SEQUENCE [LARGE SCALE GENOMIC DNA]</scope>
    <source>
        <strain evidence="2">cv. RG33-2</strain>
    </source>
</reference>
<gene>
    <name evidence="1" type="ORF">TorRG33x02_307320</name>
</gene>
<accession>A0A2P5BVG0</accession>
<dbReference type="AlphaFoldDB" id="A0A2P5BVG0"/>
<dbReference type="InParanoid" id="A0A2P5BVG0"/>
<dbReference type="Proteomes" id="UP000237000">
    <property type="component" value="Unassembled WGS sequence"/>
</dbReference>
<evidence type="ECO:0000313" key="2">
    <source>
        <dbReference type="Proteomes" id="UP000237000"/>
    </source>
</evidence>